<dbReference type="Proteomes" id="UP001319180">
    <property type="component" value="Unassembled WGS sequence"/>
</dbReference>
<organism evidence="1 2">
    <name type="scientific">Dawidia soli</name>
    <dbReference type="NCBI Taxonomy" id="2782352"/>
    <lineage>
        <taxon>Bacteria</taxon>
        <taxon>Pseudomonadati</taxon>
        <taxon>Bacteroidota</taxon>
        <taxon>Cytophagia</taxon>
        <taxon>Cytophagales</taxon>
        <taxon>Chryseotaleaceae</taxon>
        <taxon>Dawidia</taxon>
    </lineage>
</organism>
<dbReference type="RefSeq" id="WP_254091868.1">
    <property type="nucleotide sequence ID" value="NZ_JAHESC010000029.1"/>
</dbReference>
<dbReference type="AlphaFoldDB" id="A0AAP2GK44"/>
<dbReference type="EMBL" id="JAHESC010000029">
    <property type="protein sequence ID" value="MBT1688643.1"/>
    <property type="molecule type" value="Genomic_DNA"/>
</dbReference>
<evidence type="ECO:0000313" key="1">
    <source>
        <dbReference type="EMBL" id="MBT1688643.1"/>
    </source>
</evidence>
<comment type="caution">
    <text evidence="1">The sequence shown here is derived from an EMBL/GenBank/DDBJ whole genome shotgun (WGS) entry which is preliminary data.</text>
</comment>
<evidence type="ECO:0000313" key="2">
    <source>
        <dbReference type="Proteomes" id="UP001319180"/>
    </source>
</evidence>
<protein>
    <submittedName>
        <fullName evidence="1">Uncharacterized protein</fullName>
    </submittedName>
</protein>
<sequence length="123" mass="14518">MGARNVIYGTTAANELEREEDGAWINPNLTATEQYRYMLTAIDDQNDWTHEREWRWTNQSTVYKSHGDHLPIWQNNVTANFNIEWGMMFSGKPHRSSCLRVMKMKLMSWNGSFQDLTIRIFIT</sequence>
<keyword evidence="2" id="KW-1185">Reference proteome</keyword>
<accession>A0AAP2GK44</accession>
<name>A0AAP2GK44_9BACT</name>
<reference evidence="1 2" key="1">
    <citation type="submission" date="2021-05" db="EMBL/GenBank/DDBJ databases">
        <title>A Polyphasic approach of four new species of the genus Ohtaekwangia: Ohtaekwangia histidinii sp. nov., Ohtaekwangia cretensis sp. nov., Ohtaekwangia indiensis sp. nov., Ohtaekwangia reichenbachii sp. nov. from diverse environment.</title>
        <authorList>
            <person name="Octaviana S."/>
        </authorList>
    </citation>
    <scope>NUCLEOTIDE SEQUENCE [LARGE SCALE GENOMIC DNA]</scope>
    <source>
        <strain evidence="1 2">PWU37</strain>
    </source>
</reference>
<gene>
    <name evidence="1" type="ORF">KK078_18880</name>
</gene>
<proteinExistence type="predicted"/>